<dbReference type="InterPro" id="IPR000626">
    <property type="entry name" value="Ubiquitin-like_dom"/>
</dbReference>
<keyword evidence="3" id="KW-1185">Reference proteome</keyword>
<reference evidence="2 3" key="1">
    <citation type="journal article" date="2020" name="Mol. Plant">
        <title>The Chromosome-Based Rubber Tree Genome Provides New Insights into Spurge Genome Evolution and Rubber Biosynthesis.</title>
        <authorList>
            <person name="Liu J."/>
            <person name="Shi C."/>
            <person name="Shi C.C."/>
            <person name="Li W."/>
            <person name="Zhang Q.J."/>
            <person name="Zhang Y."/>
            <person name="Li K."/>
            <person name="Lu H.F."/>
            <person name="Shi C."/>
            <person name="Zhu S.T."/>
            <person name="Xiao Z.Y."/>
            <person name="Nan H."/>
            <person name="Yue Y."/>
            <person name="Zhu X.G."/>
            <person name="Wu Y."/>
            <person name="Hong X.N."/>
            <person name="Fan G.Y."/>
            <person name="Tong Y."/>
            <person name="Zhang D."/>
            <person name="Mao C.L."/>
            <person name="Liu Y.L."/>
            <person name="Hao S.J."/>
            <person name="Liu W.Q."/>
            <person name="Lv M.Q."/>
            <person name="Zhang H.B."/>
            <person name="Liu Y."/>
            <person name="Hu-Tang G.R."/>
            <person name="Wang J.P."/>
            <person name="Wang J.H."/>
            <person name="Sun Y.H."/>
            <person name="Ni S.B."/>
            <person name="Chen W.B."/>
            <person name="Zhang X.C."/>
            <person name="Jiao Y.N."/>
            <person name="Eichler E.E."/>
            <person name="Li G.H."/>
            <person name="Liu X."/>
            <person name="Gao L.Z."/>
        </authorList>
    </citation>
    <scope>NUCLEOTIDE SEQUENCE [LARGE SCALE GENOMIC DNA]</scope>
    <source>
        <strain evidence="3">cv. GT1</strain>
        <tissue evidence="2">Leaf</tissue>
    </source>
</reference>
<dbReference type="EMBL" id="JAAGAX010000013">
    <property type="protein sequence ID" value="KAF2294008.1"/>
    <property type="molecule type" value="Genomic_DNA"/>
</dbReference>
<gene>
    <name evidence="2" type="ORF">GH714_006339</name>
</gene>
<dbReference type="SUPFAM" id="SSF54236">
    <property type="entry name" value="Ubiquitin-like"/>
    <property type="match status" value="1"/>
</dbReference>
<sequence length="332" mass="38747">MENRKSDSIRFSVLLPNGKDLLRRCFESKTLVKAIHKAILWDCKIPVTEQKLYYKGEHLQRWQTLEDYSIQNDDCLELKLGFDETSDDWITIDELLAIETKEESENLMSSYSVPATLVMLYSSAIPEYKDYASALIRFSMEKISNCPNVSVDRCIHLALEFCYGHSEVDGDPLYQPWRTTLKQLLERDIAKEEDKFIVDLLSTQIKVVFSCLLNKMESNLRLIPETARILETSGWLHSVSIVYLDILKEINSISQLWENEKKQFQHVLMNQQISLQLILEKTTRKDDYHWLLEHNDVIDSKSRMHLVTMMMIPEENYSMLSSASHSFTGLDF</sequence>
<dbReference type="Proteomes" id="UP000467840">
    <property type="component" value="Chromosome 7"/>
</dbReference>
<dbReference type="Pfam" id="PF00240">
    <property type="entry name" value="ubiquitin"/>
    <property type="match status" value="1"/>
</dbReference>
<organism evidence="2 3">
    <name type="scientific">Hevea brasiliensis</name>
    <name type="common">Para rubber tree</name>
    <name type="synonym">Siphonia brasiliensis</name>
    <dbReference type="NCBI Taxonomy" id="3981"/>
    <lineage>
        <taxon>Eukaryota</taxon>
        <taxon>Viridiplantae</taxon>
        <taxon>Streptophyta</taxon>
        <taxon>Embryophyta</taxon>
        <taxon>Tracheophyta</taxon>
        <taxon>Spermatophyta</taxon>
        <taxon>Magnoliopsida</taxon>
        <taxon>eudicotyledons</taxon>
        <taxon>Gunneridae</taxon>
        <taxon>Pentapetalae</taxon>
        <taxon>rosids</taxon>
        <taxon>fabids</taxon>
        <taxon>Malpighiales</taxon>
        <taxon>Euphorbiaceae</taxon>
        <taxon>Crotonoideae</taxon>
        <taxon>Micrandreae</taxon>
        <taxon>Hevea</taxon>
    </lineage>
</organism>
<protein>
    <recommendedName>
        <fullName evidence="1">Ubiquitin-like domain-containing protein</fullName>
    </recommendedName>
</protein>
<accession>A0A6A6L1A6</accession>
<evidence type="ECO:0000313" key="2">
    <source>
        <dbReference type="EMBL" id="KAF2294008.1"/>
    </source>
</evidence>
<dbReference type="AlphaFoldDB" id="A0A6A6L1A6"/>
<feature type="domain" description="Ubiquitin-like" evidence="1">
    <location>
        <begin position="9"/>
        <end position="78"/>
    </location>
</feature>
<dbReference type="PROSITE" id="PS50053">
    <property type="entry name" value="UBIQUITIN_2"/>
    <property type="match status" value="1"/>
</dbReference>
<name>A0A6A6L1A6_HEVBR</name>
<evidence type="ECO:0000259" key="1">
    <source>
        <dbReference type="PROSITE" id="PS50053"/>
    </source>
</evidence>
<dbReference type="InterPro" id="IPR029071">
    <property type="entry name" value="Ubiquitin-like_domsf"/>
</dbReference>
<dbReference type="Gene3D" id="3.10.20.90">
    <property type="entry name" value="Phosphatidylinositol 3-kinase Catalytic Subunit, Chain A, domain 1"/>
    <property type="match status" value="1"/>
</dbReference>
<comment type="caution">
    <text evidence="2">The sequence shown here is derived from an EMBL/GenBank/DDBJ whole genome shotgun (WGS) entry which is preliminary data.</text>
</comment>
<evidence type="ECO:0000313" key="3">
    <source>
        <dbReference type="Proteomes" id="UP000467840"/>
    </source>
</evidence>
<proteinExistence type="predicted"/>